<evidence type="ECO:0000256" key="8">
    <source>
        <dbReference type="PIRNR" id="PIRNR005096"/>
    </source>
</evidence>
<evidence type="ECO:0000256" key="11">
    <source>
        <dbReference type="SAM" id="SignalP"/>
    </source>
</evidence>
<organism evidence="12 13">
    <name type="scientific">Bacteroides graminisolvens DSM 19988 = JCM 15093</name>
    <dbReference type="NCBI Taxonomy" id="1121097"/>
    <lineage>
        <taxon>Bacteria</taxon>
        <taxon>Pseudomonadati</taxon>
        <taxon>Bacteroidota</taxon>
        <taxon>Bacteroidia</taxon>
        <taxon>Bacteroidales</taxon>
        <taxon>Bacteroidaceae</taxon>
        <taxon>Bacteroides</taxon>
    </lineage>
</organism>
<comment type="cofactor">
    <cofactor evidence="1">
        <name>Ca(2+)</name>
        <dbReference type="ChEBI" id="CHEBI:29108"/>
    </cofactor>
</comment>
<comment type="subunit">
    <text evidence="4">Monomer.</text>
</comment>
<keyword evidence="6 8" id="KW-0413">Isomerase</keyword>
<dbReference type="InterPro" id="IPR011013">
    <property type="entry name" value="Gal_mutarotase_sf_dom"/>
</dbReference>
<protein>
    <recommendedName>
        <fullName evidence="8">Aldose 1-epimerase</fullName>
        <ecNumber evidence="8">5.1.3.3</ecNumber>
    </recommendedName>
</protein>
<dbReference type="PIRSF" id="PIRSF005096">
    <property type="entry name" value="GALM"/>
    <property type="match status" value="1"/>
</dbReference>
<name>A0A069CZC6_9BACE</name>
<evidence type="ECO:0000256" key="9">
    <source>
        <dbReference type="PIRSR" id="PIRSR005096-1"/>
    </source>
</evidence>
<evidence type="ECO:0000313" key="12">
    <source>
        <dbReference type="EMBL" id="GAK35537.1"/>
    </source>
</evidence>
<keyword evidence="11" id="KW-0732">Signal</keyword>
<feature type="chain" id="PRO_5001659789" description="Aldose 1-epimerase" evidence="11">
    <location>
        <begin position="20"/>
        <end position="378"/>
    </location>
</feature>
<feature type="signal peptide" evidence="11">
    <location>
        <begin position="1"/>
        <end position="19"/>
    </location>
</feature>
<feature type="active site" description="Proton donor" evidence="9">
    <location>
        <position position="205"/>
    </location>
</feature>
<feature type="active site" description="Proton acceptor" evidence="9">
    <location>
        <position position="342"/>
    </location>
</feature>
<dbReference type="InterPro" id="IPR014718">
    <property type="entry name" value="GH-type_carb-bd"/>
</dbReference>
<gene>
    <name evidence="12" type="ORF">JCM15093_637</name>
</gene>
<evidence type="ECO:0000256" key="7">
    <source>
        <dbReference type="ARBA" id="ARBA00023277"/>
    </source>
</evidence>
<dbReference type="NCBIfam" id="NF008277">
    <property type="entry name" value="PRK11055.1"/>
    <property type="match status" value="1"/>
</dbReference>
<dbReference type="EMBL" id="BAJS01000002">
    <property type="protein sequence ID" value="GAK35537.1"/>
    <property type="molecule type" value="Genomic_DNA"/>
</dbReference>
<keyword evidence="7 8" id="KW-0119">Carbohydrate metabolism</keyword>
<evidence type="ECO:0000256" key="1">
    <source>
        <dbReference type="ARBA" id="ARBA00001913"/>
    </source>
</evidence>
<evidence type="ECO:0000256" key="10">
    <source>
        <dbReference type="PIRSR" id="PIRSR005096-2"/>
    </source>
</evidence>
<dbReference type="PROSITE" id="PS51257">
    <property type="entry name" value="PROKAR_LIPOPROTEIN"/>
    <property type="match status" value="1"/>
</dbReference>
<dbReference type="Proteomes" id="UP000027601">
    <property type="component" value="Unassembled WGS sequence"/>
</dbReference>
<dbReference type="SUPFAM" id="SSF74650">
    <property type="entry name" value="Galactose mutarotase-like"/>
    <property type="match status" value="1"/>
</dbReference>
<dbReference type="Pfam" id="PF01263">
    <property type="entry name" value="Aldose_epim"/>
    <property type="match status" value="1"/>
</dbReference>
<comment type="catalytic activity">
    <reaction evidence="8">
        <text>alpha-D-glucose = beta-D-glucose</text>
        <dbReference type="Rhea" id="RHEA:10264"/>
        <dbReference type="ChEBI" id="CHEBI:15903"/>
        <dbReference type="ChEBI" id="CHEBI:17925"/>
        <dbReference type="EC" id="5.1.3.3"/>
    </reaction>
</comment>
<comment type="caution">
    <text evidence="12">The sequence shown here is derived from an EMBL/GenBank/DDBJ whole genome shotgun (WGS) entry which is preliminary data.</text>
</comment>
<dbReference type="STRING" id="1121097.GCA_000428125_01263"/>
<dbReference type="GO" id="GO:0004034">
    <property type="term" value="F:aldose 1-epimerase activity"/>
    <property type="evidence" value="ECO:0007669"/>
    <property type="project" value="UniProtKB-EC"/>
</dbReference>
<dbReference type="EC" id="5.1.3.3" evidence="8"/>
<dbReference type="Gene3D" id="2.70.98.10">
    <property type="match status" value="1"/>
</dbReference>
<evidence type="ECO:0000256" key="4">
    <source>
        <dbReference type="ARBA" id="ARBA00011245"/>
    </source>
</evidence>
<proteinExistence type="inferred from homology"/>
<evidence type="ECO:0000256" key="6">
    <source>
        <dbReference type="ARBA" id="ARBA00023235"/>
    </source>
</evidence>
<keyword evidence="13" id="KW-1185">Reference proteome</keyword>
<evidence type="ECO:0000256" key="2">
    <source>
        <dbReference type="ARBA" id="ARBA00005028"/>
    </source>
</evidence>
<dbReference type="InterPro" id="IPR015443">
    <property type="entry name" value="Aldose_1-epimerase"/>
</dbReference>
<dbReference type="eggNOG" id="COG2017">
    <property type="taxonomic scope" value="Bacteria"/>
</dbReference>
<dbReference type="InterPro" id="IPR008183">
    <property type="entry name" value="Aldose_1/G6P_1-epimerase"/>
</dbReference>
<dbReference type="GO" id="GO:0033499">
    <property type="term" value="P:galactose catabolic process via UDP-galactose, Leloir pathway"/>
    <property type="evidence" value="ECO:0007669"/>
    <property type="project" value="TreeGrafter"/>
</dbReference>
<evidence type="ECO:0000313" key="13">
    <source>
        <dbReference type="Proteomes" id="UP000027601"/>
    </source>
</evidence>
<keyword evidence="5" id="KW-0106">Calcium</keyword>
<dbReference type="GO" id="GO:0030246">
    <property type="term" value="F:carbohydrate binding"/>
    <property type="evidence" value="ECO:0007669"/>
    <property type="project" value="InterPro"/>
</dbReference>
<feature type="binding site" evidence="10">
    <location>
        <position position="277"/>
    </location>
    <ligand>
        <name>beta-D-galactose</name>
        <dbReference type="ChEBI" id="CHEBI:27667"/>
    </ligand>
</feature>
<dbReference type="CDD" id="cd09019">
    <property type="entry name" value="galactose_mutarotase_like"/>
    <property type="match status" value="1"/>
</dbReference>
<dbReference type="AlphaFoldDB" id="A0A069CZC6"/>
<dbReference type="PANTHER" id="PTHR10091">
    <property type="entry name" value="ALDOSE-1-EPIMERASE"/>
    <property type="match status" value="1"/>
</dbReference>
<comment type="similarity">
    <text evidence="3 8">Belongs to the aldose epimerase family.</text>
</comment>
<reference evidence="12 13" key="1">
    <citation type="journal article" date="2015" name="Microbes Environ.">
        <title>Distribution and evolution of nitrogen fixation genes in the phylum bacteroidetes.</title>
        <authorList>
            <person name="Inoue J."/>
            <person name="Oshima K."/>
            <person name="Suda W."/>
            <person name="Sakamoto M."/>
            <person name="Iino T."/>
            <person name="Noda S."/>
            <person name="Hongoh Y."/>
            <person name="Hattori M."/>
            <person name="Ohkuma M."/>
        </authorList>
    </citation>
    <scope>NUCLEOTIDE SEQUENCE [LARGE SCALE GENOMIC DNA]</scope>
    <source>
        <strain evidence="12 13">JCM 15093</strain>
    </source>
</reference>
<dbReference type="InterPro" id="IPR047215">
    <property type="entry name" value="Galactose_mutarotase-like"/>
</dbReference>
<sequence>MMKKITLLSLICLNVLAMACTGKDQQTLSGLRPADFQREVNGQLTNLFVLKNSAGMEVCITNYGARVVSVMVPDRHGKFEDVVCGFSNVDDYMNKKQNFGATIGRYIGRILNARFTLDSVTYQLKANTGAHCAHGGEPGFASRIWQADRLDNNSLKLSYFSPDGENGFPGNLTVDVYFTVTDKNELDIRYEATTDKPTVLNLSNHSFFNISGDFSHTVENQKLMIDADRYTPYDSTKCVTGEMLPVTATPFDFQSPRYVGDSIDVNCLQLNVTGGYDHTWVLNTQGDDTRLAARITDDASGRTMEVYTTEPGLQIYTANGLKGNITGKKQTVYGKRCSICFETQHFADSPNKPQFPSTVLRPGDRYRSHTVYRFGVTP</sequence>
<accession>A0A069CZC6</accession>
<dbReference type="GO" id="GO:0005737">
    <property type="term" value="C:cytoplasm"/>
    <property type="evidence" value="ECO:0007669"/>
    <property type="project" value="TreeGrafter"/>
</dbReference>
<dbReference type="PANTHER" id="PTHR10091:SF0">
    <property type="entry name" value="GALACTOSE MUTAROTASE"/>
    <property type="match status" value="1"/>
</dbReference>
<evidence type="ECO:0000256" key="3">
    <source>
        <dbReference type="ARBA" id="ARBA00006206"/>
    </source>
</evidence>
<dbReference type="RefSeq" id="WP_024995664.1">
    <property type="nucleotide sequence ID" value="NZ_BAJS01000002.1"/>
</dbReference>
<comment type="pathway">
    <text evidence="2 8">Carbohydrate metabolism; hexose metabolism.</text>
</comment>
<evidence type="ECO:0000256" key="5">
    <source>
        <dbReference type="ARBA" id="ARBA00022837"/>
    </source>
</evidence>
<dbReference type="GO" id="GO:0006006">
    <property type="term" value="P:glucose metabolic process"/>
    <property type="evidence" value="ECO:0007669"/>
    <property type="project" value="TreeGrafter"/>
</dbReference>
<dbReference type="UniPathway" id="UPA00242"/>